<comment type="caution">
    <text evidence="2">The sequence shown here is derived from an EMBL/GenBank/DDBJ whole genome shotgun (WGS) entry which is preliminary data.</text>
</comment>
<feature type="chain" id="PRO_5046163303" evidence="1">
    <location>
        <begin position="19"/>
        <end position="247"/>
    </location>
</feature>
<gene>
    <name evidence="2" type="ORF">ACFOWM_13065</name>
</gene>
<sequence length="247" mass="27892">MKTVLAALFCVMMFAACKKETAQVQITPISDYAPLKAGKYITYFIDSLVYVNFGATEAHRFYEVRYATADSFTDILGRKAFRIVRSIRNLPNGTFTPDNTFVSVNTGNTFEFTENNLRFLKLVQPIRNDFAWKGNSAIDVTSLGTELQYLFDWNYTYTNVGEAKRIGNFNFNNTLTVNQRDDSLNLPIVFPGPGVSNPTSIASKDYSQEIYAKGIGLVYKKFQHFEYQLAFGGFIGYGVTLTVVDYN</sequence>
<organism evidence="2 3">
    <name type="scientific">Ferruginibacter yonginensis</name>
    <dbReference type="NCBI Taxonomy" id="1310416"/>
    <lineage>
        <taxon>Bacteria</taxon>
        <taxon>Pseudomonadati</taxon>
        <taxon>Bacteroidota</taxon>
        <taxon>Chitinophagia</taxon>
        <taxon>Chitinophagales</taxon>
        <taxon>Chitinophagaceae</taxon>
        <taxon>Ferruginibacter</taxon>
    </lineage>
</organism>
<protein>
    <submittedName>
        <fullName evidence="2">Uncharacterized protein</fullName>
    </submittedName>
</protein>
<name>A0ABV8QUA4_9BACT</name>
<keyword evidence="1" id="KW-0732">Signal</keyword>
<reference evidence="3" key="1">
    <citation type="journal article" date="2019" name="Int. J. Syst. Evol. Microbiol.">
        <title>The Global Catalogue of Microorganisms (GCM) 10K type strain sequencing project: providing services to taxonomists for standard genome sequencing and annotation.</title>
        <authorList>
            <consortium name="The Broad Institute Genomics Platform"/>
            <consortium name="The Broad Institute Genome Sequencing Center for Infectious Disease"/>
            <person name="Wu L."/>
            <person name="Ma J."/>
        </authorList>
    </citation>
    <scope>NUCLEOTIDE SEQUENCE [LARGE SCALE GENOMIC DNA]</scope>
    <source>
        <strain evidence="3">CECT 8289</strain>
    </source>
</reference>
<evidence type="ECO:0000313" key="2">
    <source>
        <dbReference type="EMBL" id="MFC4263820.1"/>
    </source>
</evidence>
<evidence type="ECO:0000313" key="3">
    <source>
        <dbReference type="Proteomes" id="UP001595907"/>
    </source>
</evidence>
<proteinExistence type="predicted"/>
<dbReference type="PROSITE" id="PS51257">
    <property type="entry name" value="PROKAR_LIPOPROTEIN"/>
    <property type="match status" value="1"/>
</dbReference>
<keyword evidence="3" id="KW-1185">Reference proteome</keyword>
<dbReference type="Proteomes" id="UP001595907">
    <property type="component" value="Unassembled WGS sequence"/>
</dbReference>
<evidence type="ECO:0000256" key="1">
    <source>
        <dbReference type="SAM" id="SignalP"/>
    </source>
</evidence>
<dbReference type="RefSeq" id="WP_379710875.1">
    <property type="nucleotide sequence ID" value="NZ_JBHSCZ010000004.1"/>
</dbReference>
<feature type="signal peptide" evidence="1">
    <location>
        <begin position="1"/>
        <end position="18"/>
    </location>
</feature>
<accession>A0ABV8QUA4</accession>
<dbReference type="EMBL" id="JBHSCZ010000004">
    <property type="protein sequence ID" value="MFC4263820.1"/>
    <property type="molecule type" value="Genomic_DNA"/>
</dbReference>